<organism evidence="4 5">
    <name type="scientific">Agaribacter marinus</name>
    <dbReference type="NCBI Taxonomy" id="1431249"/>
    <lineage>
        <taxon>Bacteria</taxon>
        <taxon>Pseudomonadati</taxon>
        <taxon>Pseudomonadota</taxon>
        <taxon>Gammaproteobacteria</taxon>
        <taxon>Alteromonadales</taxon>
        <taxon>Alteromonadaceae</taxon>
        <taxon>Agaribacter</taxon>
    </lineage>
</organism>
<reference evidence="4" key="2">
    <citation type="submission" date="2023-01" db="EMBL/GenBank/DDBJ databases">
        <title>Draft genome sequence of Agaribacter marinus strain NBRC 110023.</title>
        <authorList>
            <person name="Sun Q."/>
            <person name="Mori K."/>
        </authorList>
    </citation>
    <scope>NUCLEOTIDE SEQUENCE</scope>
    <source>
        <strain evidence="4">NBRC 110023</strain>
    </source>
</reference>
<evidence type="ECO:0000256" key="1">
    <source>
        <dbReference type="ARBA" id="ARBA00022723"/>
    </source>
</evidence>
<dbReference type="Gene3D" id="3.30.980.20">
    <property type="entry name" value="Putative mannosyl-3-phosphoglycerate phosphatase, domain 2"/>
    <property type="match status" value="1"/>
</dbReference>
<dbReference type="RefSeq" id="WP_284216245.1">
    <property type="nucleotide sequence ID" value="NZ_BSOT01000005.1"/>
</dbReference>
<dbReference type="GO" id="GO:0005829">
    <property type="term" value="C:cytosol"/>
    <property type="evidence" value="ECO:0007669"/>
    <property type="project" value="TreeGrafter"/>
</dbReference>
<evidence type="ECO:0000256" key="3">
    <source>
        <dbReference type="ARBA" id="ARBA00022842"/>
    </source>
</evidence>
<dbReference type="AlphaFoldDB" id="A0AA37SXB1"/>
<dbReference type="GO" id="GO:0000287">
    <property type="term" value="F:magnesium ion binding"/>
    <property type="evidence" value="ECO:0007669"/>
    <property type="project" value="TreeGrafter"/>
</dbReference>
<evidence type="ECO:0000313" key="5">
    <source>
        <dbReference type="Proteomes" id="UP001156601"/>
    </source>
</evidence>
<dbReference type="GO" id="GO:0050531">
    <property type="term" value="F:mannosyl-3-phosphoglycerate phosphatase activity"/>
    <property type="evidence" value="ECO:0007669"/>
    <property type="project" value="InterPro"/>
</dbReference>
<dbReference type="InterPro" id="IPR023214">
    <property type="entry name" value="HAD_sf"/>
</dbReference>
<dbReference type="NCBIfam" id="TIGR01484">
    <property type="entry name" value="HAD-SF-IIB"/>
    <property type="match status" value="1"/>
</dbReference>
<evidence type="ECO:0000313" key="4">
    <source>
        <dbReference type="EMBL" id="GLR69939.1"/>
    </source>
</evidence>
<dbReference type="GO" id="GO:0051479">
    <property type="term" value="P:mannosylglycerate biosynthetic process"/>
    <property type="evidence" value="ECO:0007669"/>
    <property type="project" value="InterPro"/>
</dbReference>
<dbReference type="SFLD" id="SFLDG01142">
    <property type="entry name" value="C2.B.2:_Mannosyl-3-phosphoglyc"/>
    <property type="match status" value="1"/>
</dbReference>
<dbReference type="Proteomes" id="UP001156601">
    <property type="component" value="Unassembled WGS sequence"/>
</dbReference>
<keyword evidence="3" id="KW-0460">Magnesium</keyword>
<dbReference type="EMBL" id="BSOT01000005">
    <property type="protein sequence ID" value="GLR69939.1"/>
    <property type="molecule type" value="Genomic_DNA"/>
</dbReference>
<keyword evidence="2" id="KW-0378">Hydrolase</keyword>
<dbReference type="SFLD" id="SFLDG01140">
    <property type="entry name" value="C2.B:_Phosphomannomutase_and_P"/>
    <property type="match status" value="1"/>
</dbReference>
<name>A0AA37SXB1_9ALTE</name>
<sequence>MKPEQQKVIIFTDLDGTLLDHYTYSFDAASPTIDRLKKMGAIIVPNTSKTMAEVIELNKKIGLNGAFIIENGAAIVIPKNFLPEKPRGAQWSSGYWIVPFAPKRSHWTGVLSKLAADFNNEFEAFSEMNNERICEVTGLEPSDAELAAQRQFGEPVLWKSSADRQEQFIQQAKKYGASPLIGGRFVHMCGDTNKGKALLWLINEYKRQHHQAAVASIALGDGKNDIAMLEVAGTAVRIASPVHEPPLLTRETRVITTKGYGPVGWTEALNQLVPPTHSNIKEN</sequence>
<comment type="caution">
    <text evidence="4">The sequence shown here is derived from an EMBL/GenBank/DDBJ whole genome shotgun (WGS) entry which is preliminary data.</text>
</comment>
<accession>A0AA37SXB1</accession>
<dbReference type="InterPro" id="IPR036412">
    <property type="entry name" value="HAD-like_sf"/>
</dbReference>
<reference evidence="4" key="1">
    <citation type="journal article" date="2014" name="Int. J. Syst. Evol. Microbiol.">
        <title>Complete genome sequence of Corynebacterium casei LMG S-19264T (=DSM 44701T), isolated from a smear-ripened cheese.</title>
        <authorList>
            <consortium name="US DOE Joint Genome Institute (JGI-PGF)"/>
            <person name="Walter F."/>
            <person name="Albersmeier A."/>
            <person name="Kalinowski J."/>
            <person name="Ruckert C."/>
        </authorList>
    </citation>
    <scope>NUCLEOTIDE SEQUENCE</scope>
    <source>
        <strain evidence="4">NBRC 110023</strain>
    </source>
</reference>
<dbReference type="InterPro" id="IPR006379">
    <property type="entry name" value="HAD-SF_hydro_IIB"/>
</dbReference>
<dbReference type="Gene3D" id="3.40.50.1000">
    <property type="entry name" value="HAD superfamily/HAD-like"/>
    <property type="match status" value="1"/>
</dbReference>
<dbReference type="PANTHER" id="PTHR10000">
    <property type="entry name" value="PHOSPHOSERINE PHOSPHATASE"/>
    <property type="match status" value="1"/>
</dbReference>
<dbReference type="SUPFAM" id="SSF56784">
    <property type="entry name" value="HAD-like"/>
    <property type="match status" value="1"/>
</dbReference>
<dbReference type="SFLD" id="SFLDS00003">
    <property type="entry name" value="Haloacid_Dehalogenase"/>
    <property type="match status" value="1"/>
</dbReference>
<dbReference type="NCBIfam" id="TIGR01486">
    <property type="entry name" value="HAD-SF-IIB-MPGP"/>
    <property type="match status" value="1"/>
</dbReference>
<dbReference type="PANTHER" id="PTHR10000:SF8">
    <property type="entry name" value="HAD SUPERFAMILY HYDROLASE-LIKE, TYPE 3"/>
    <property type="match status" value="1"/>
</dbReference>
<proteinExistence type="predicted"/>
<dbReference type="InterPro" id="IPR006381">
    <property type="entry name" value="HAD-SF-IIB-MPGP"/>
</dbReference>
<keyword evidence="5" id="KW-1185">Reference proteome</keyword>
<keyword evidence="1" id="KW-0479">Metal-binding</keyword>
<dbReference type="Pfam" id="PF08282">
    <property type="entry name" value="Hydrolase_3"/>
    <property type="match status" value="2"/>
</dbReference>
<evidence type="ECO:0000256" key="2">
    <source>
        <dbReference type="ARBA" id="ARBA00022801"/>
    </source>
</evidence>
<gene>
    <name evidence="4" type="ORF">GCM10007852_08470</name>
</gene>
<protein>
    <submittedName>
        <fullName evidence="4">Mannosyl-3-phosphoglycerate phosphatase</fullName>
    </submittedName>
</protein>